<sequence>MHPLLLQEQFPDSELELEPEDNAPASGGVQETKIQGSSVEKPRSNALRLRSAPPGAQRALHRSALSVNAAARALGSAQLGALPTLRPALAGQPCAHEATQRRRGARRPPAPQPGPCRAERRLKDLPEDKGFCSSETGQELLLLLAIKDEVVMETVDPAFFHWLPQRWQLNGSDINPSLDYRYKLSGGNLVVMNPNRDWDTGSYQCFAANSLGTIVSREAKLQFASRNPAHCPLGLGALNKRFGRAAVGRAAGLAAATRPSAPGCRGARLLVAAPVPVPVNNATSDAPIPVPGHETYPVSRAPVVTCAVGVQPERFRVCCLETPGPAPGSTEGRAAARRASEQPFPAECHVQKMTAGSRPRGSSRLSREVSTRLCRDD</sequence>
<feature type="region of interest" description="Disordered" evidence="1">
    <location>
        <begin position="1"/>
        <end position="60"/>
    </location>
</feature>
<proteinExistence type="predicted"/>
<dbReference type="RefSeq" id="XP_019511051.1">
    <property type="nucleotide sequence ID" value="XM_019655506.1"/>
</dbReference>
<dbReference type="SUPFAM" id="SSF48726">
    <property type="entry name" value="Immunoglobulin"/>
    <property type="match status" value="1"/>
</dbReference>
<dbReference type="OrthoDB" id="114660at2759"/>
<reference evidence="3" key="1">
    <citation type="submission" date="2025-08" db="UniProtKB">
        <authorList>
            <consortium name="RefSeq"/>
        </authorList>
    </citation>
    <scope>IDENTIFICATION</scope>
    <source>
        <tissue evidence="3">Muscle</tissue>
    </source>
</reference>
<keyword evidence="2" id="KW-1185">Reference proteome</keyword>
<dbReference type="FunFam" id="2.60.40.10:FF:000064">
    <property type="entry name" value="Contactin 1"/>
    <property type="match status" value="1"/>
</dbReference>
<accession>A0A8B7SCL8</accession>
<feature type="compositionally biased region" description="Acidic residues" evidence="1">
    <location>
        <begin position="11"/>
        <end position="21"/>
    </location>
</feature>
<dbReference type="Gene3D" id="2.60.40.10">
    <property type="entry name" value="Immunoglobulins"/>
    <property type="match status" value="1"/>
</dbReference>
<dbReference type="AlphaFoldDB" id="A0A8B7SCL8"/>
<dbReference type="InterPro" id="IPR013783">
    <property type="entry name" value="Ig-like_fold"/>
</dbReference>
<evidence type="ECO:0000256" key="1">
    <source>
        <dbReference type="SAM" id="MobiDB-lite"/>
    </source>
</evidence>
<dbReference type="InterPro" id="IPR036179">
    <property type="entry name" value="Ig-like_dom_sf"/>
</dbReference>
<dbReference type="KEGG" id="hai:109389722"/>
<dbReference type="Proteomes" id="UP000694851">
    <property type="component" value="Unplaced"/>
</dbReference>
<name>A0A8B7SCL8_HIPAR</name>
<gene>
    <name evidence="3" type="primary">LOC109389722</name>
</gene>
<organism evidence="2 3">
    <name type="scientific">Hipposideros armiger</name>
    <name type="common">Great Himalayan leaf-nosed bat</name>
    <dbReference type="NCBI Taxonomy" id="186990"/>
    <lineage>
        <taxon>Eukaryota</taxon>
        <taxon>Metazoa</taxon>
        <taxon>Chordata</taxon>
        <taxon>Craniata</taxon>
        <taxon>Vertebrata</taxon>
        <taxon>Euteleostomi</taxon>
        <taxon>Mammalia</taxon>
        <taxon>Eutheria</taxon>
        <taxon>Laurasiatheria</taxon>
        <taxon>Chiroptera</taxon>
        <taxon>Yinpterochiroptera</taxon>
        <taxon>Rhinolophoidea</taxon>
        <taxon>Hipposideridae</taxon>
        <taxon>Hipposideros</taxon>
    </lineage>
</organism>
<evidence type="ECO:0000313" key="3">
    <source>
        <dbReference type="RefSeq" id="XP_019511051.1"/>
    </source>
</evidence>
<feature type="region of interest" description="Disordered" evidence="1">
    <location>
        <begin position="92"/>
        <end position="122"/>
    </location>
</feature>
<dbReference type="GeneID" id="109389722"/>
<feature type="compositionally biased region" description="Basic and acidic residues" evidence="1">
    <location>
        <begin position="365"/>
        <end position="377"/>
    </location>
</feature>
<protein>
    <submittedName>
        <fullName evidence="3">Uncharacterized protein LOC109389722</fullName>
    </submittedName>
</protein>
<evidence type="ECO:0000313" key="2">
    <source>
        <dbReference type="Proteomes" id="UP000694851"/>
    </source>
</evidence>
<feature type="region of interest" description="Disordered" evidence="1">
    <location>
        <begin position="326"/>
        <end position="377"/>
    </location>
</feature>